<evidence type="ECO:0000256" key="1">
    <source>
        <dbReference type="SAM" id="SignalP"/>
    </source>
</evidence>
<evidence type="ECO:0000313" key="2">
    <source>
        <dbReference type="EMBL" id="CAG5115071.1"/>
    </source>
</evidence>
<proteinExistence type="predicted"/>
<dbReference type="AlphaFoldDB" id="A0A8S3YHX9"/>
<name>A0A8S3YHX9_9EUPU</name>
<dbReference type="Proteomes" id="UP000678393">
    <property type="component" value="Unassembled WGS sequence"/>
</dbReference>
<comment type="caution">
    <text evidence="2">The sequence shown here is derived from an EMBL/GenBank/DDBJ whole genome shotgun (WGS) entry which is preliminary data.</text>
</comment>
<feature type="signal peptide" evidence="1">
    <location>
        <begin position="1"/>
        <end position="20"/>
    </location>
</feature>
<sequence length="99" mass="11121">MSRIIMMFAILLVASHLSSSVILRPKWYPYFRRDNQENGAGTGQQSVLATEALARQIRNPEMEVVSVCQNGMTTDECVDKIAAVVGKILQLSNQKYLLY</sequence>
<keyword evidence="1" id="KW-0732">Signal</keyword>
<gene>
    <name evidence="2" type="ORF">CUNI_LOCUS629</name>
</gene>
<feature type="chain" id="PRO_5035732110" evidence="1">
    <location>
        <begin position="21"/>
        <end position="99"/>
    </location>
</feature>
<accession>A0A8S3YHX9</accession>
<dbReference type="EMBL" id="CAJHNH020000073">
    <property type="protein sequence ID" value="CAG5115071.1"/>
    <property type="molecule type" value="Genomic_DNA"/>
</dbReference>
<protein>
    <submittedName>
        <fullName evidence="2">Uncharacterized protein</fullName>
    </submittedName>
</protein>
<keyword evidence="3" id="KW-1185">Reference proteome</keyword>
<reference evidence="2" key="1">
    <citation type="submission" date="2021-04" db="EMBL/GenBank/DDBJ databases">
        <authorList>
            <consortium name="Molecular Ecology Group"/>
        </authorList>
    </citation>
    <scope>NUCLEOTIDE SEQUENCE</scope>
</reference>
<evidence type="ECO:0000313" key="3">
    <source>
        <dbReference type="Proteomes" id="UP000678393"/>
    </source>
</evidence>
<dbReference type="OrthoDB" id="10628198at2759"/>
<organism evidence="2 3">
    <name type="scientific">Candidula unifasciata</name>
    <dbReference type="NCBI Taxonomy" id="100452"/>
    <lineage>
        <taxon>Eukaryota</taxon>
        <taxon>Metazoa</taxon>
        <taxon>Spiralia</taxon>
        <taxon>Lophotrochozoa</taxon>
        <taxon>Mollusca</taxon>
        <taxon>Gastropoda</taxon>
        <taxon>Heterobranchia</taxon>
        <taxon>Euthyneura</taxon>
        <taxon>Panpulmonata</taxon>
        <taxon>Eupulmonata</taxon>
        <taxon>Stylommatophora</taxon>
        <taxon>Helicina</taxon>
        <taxon>Helicoidea</taxon>
        <taxon>Geomitridae</taxon>
        <taxon>Candidula</taxon>
    </lineage>
</organism>